<dbReference type="EMBL" id="JXXN02000825">
    <property type="protein sequence ID" value="THD26203.1"/>
    <property type="molecule type" value="Genomic_DNA"/>
</dbReference>
<organism evidence="1 2">
    <name type="scientific">Fasciola hepatica</name>
    <name type="common">Liver fluke</name>
    <dbReference type="NCBI Taxonomy" id="6192"/>
    <lineage>
        <taxon>Eukaryota</taxon>
        <taxon>Metazoa</taxon>
        <taxon>Spiralia</taxon>
        <taxon>Lophotrochozoa</taxon>
        <taxon>Platyhelminthes</taxon>
        <taxon>Trematoda</taxon>
        <taxon>Digenea</taxon>
        <taxon>Plagiorchiida</taxon>
        <taxon>Echinostomata</taxon>
        <taxon>Echinostomatoidea</taxon>
        <taxon>Fasciolidae</taxon>
        <taxon>Fasciola</taxon>
    </lineage>
</organism>
<comment type="caution">
    <text evidence="1">The sequence shown here is derived from an EMBL/GenBank/DDBJ whole genome shotgun (WGS) entry which is preliminary data.</text>
</comment>
<dbReference type="Proteomes" id="UP000230066">
    <property type="component" value="Unassembled WGS sequence"/>
</dbReference>
<evidence type="ECO:0000313" key="2">
    <source>
        <dbReference type="Proteomes" id="UP000230066"/>
    </source>
</evidence>
<reference evidence="1" key="1">
    <citation type="submission" date="2019-03" db="EMBL/GenBank/DDBJ databases">
        <title>Improved annotation for the trematode Fasciola hepatica.</title>
        <authorList>
            <person name="Choi Y.-J."/>
            <person name="Martin J."/>
            <person name="Mitreva M."/>
        </authorList>
    </citation>
    <scope>NUCLEOTIDE SEQUENCE [LARGE SCALE GENOMIC DNA]</scope>
</reference>
<sequence>MEQRTVTLGLDRLFTRERQQQLYLPNGTWMFVRYLNGLQFLGFFCAFFGLVDCFLGILDVIVVPAFYSNRTNQFPFQLTLANAFGMPIFSGLLTVASGALALRTVISQRFTSLRKFYFSLWAILIMEIVYWCCFIAAIVEGLLSKNTISDKNTTNSLLVIRVFTAVNFAVTLMPCLTGLALYSTSVLGWCCGCVCCPIDPSQDTTTTANPDECEHLLTSQSTLDGRMERQRWRLRDVNVDDGDEEEDDEVTSCDT</sequence>
<accession>A0A2H1CKQ1</accession>
<dbReference type="AlphaFoldDB" id="A0A2H1CKQ1"/>
<protein>
    <submittedName>
        <fullName evidence="1">Uncharacterized protein</fullName>
    </submittedName>
</protein>
<gene>
    <name evidence="1" type="ORF">D915_002974</name>
</gene>
<evidence type="ECO:0000313" key="1">
    <source>
        <dbReference type="EMBL" id="THD26203.1"/>
    </source>
</evidence>
<name>A0A2H1CKQ1_FASHE</name>
<keyword evidence="2" id="KW-1185">Reference proteome</keyword>
<proteinExistence type="predicted"/>